<reference evidence="3" key="1">
    <citation type="journal article" date="2017" name="Acta Aliment.">
        <title>Plant polysaccharide degrading enzyme system of Thermpbifida cellulosilytica TB100 revealed by de novo genome project data.</title>
        <authorList>
            <person name="Toth A."/>
            <person name="Baka E."/>
            <person name="Luzics S."/>
            <person name="Bata-Vidacs I."/>
            <person name="Nagy I."/>
            <person name="Balint B."/>
            <person name="Herceg R."/>
            <person name="Olasz F."/>
            <person name="Wilk T."/>
            <person name="Nagy T."/>
            <person name="Kriszt B."/>
            <person name="Nagy I."/>
            <person name="Kukolya J."/>
        </authorList>
    </citation>
    <scope>NUCLEOTIDE SEQUENCE [LARGE SCALE GENOMIC DNA]</scope>
    <source>
        <strain evidence="3">TB100</strain>
    </source>
</reference>
<feature type="transmembrane region" description="Helical" evidence="1">
    <location>
        <begin position="46"/>
        <end position="69"/>
    </location>
</feature>
<dbReference type="Proteomes" id="UP000074382">
    <property type="component" value="Unassembled WGS sequence"/>
</dbReference>
<protein>
    <submittedName>
        <fullName evidence="2">Uncharacterized protein</fullName>
    </submittedName>
</protein>
<evidence type="ECO:0000313" key="2">
    <source>
        <dbReference type="EMBL" id="KUP97852.1"/>
    </source>
</evidence>
<keyword evidence="1" id="KW-0472">Membrane</keyword>
<organism evidence="2 3">
    <name type="scientific">Thermobifida cellulosilytica TB100</name>
    <dbReference type="NCBI Taxonomy" id="665004"/>
    <lineage>
        <taxon>Bacteria</taxon>
        <taxon>Bacillati</taxon>
        <taxon>Actinomycetota</taxon>
        <taxon>Actinomycetes</taxon>
        <taxon>Streptosporangiales</taxon>
        <taxon>Nocardiopsidaceae</taxon>
        <taxon>Thermobifida</taxon>
    </lineage>
</organism>
<keyword evidence="3" id="KW-1185">Reference proteome</keyword>
<gene>
    <name evidence="2" type="ORF">AC529_05275</name>
</gene>
<evidence type="ECO:0000313" key="3">
    <source>
        <dbReference type="Proteomes" id="UP000074382"/>
    </source>
</evidence>
<proteinExistence type="predicted"/>
<name>A0A147KKL7_THECS</name>
<evidence type="ECO:0000256" key="1">
    <source>
        <dbReference type="SAM" id="Phobius"/>
    </source>
</evidence>
<keyword evidence="1" id="KW-0812">Transmembrane</keyword>
<comment type="caution">
    <text evidence="2">The sequence shown here is derived from an EMBL/GenBank/DDBJ whole genome shotgun (WGS) entry which is preliminary data.</text>
</comment>
<dbReference type="AlphaFoldDB" id="A0A147KKL7"/>
<feature type="non-terminal residue" evidence="2">
    <location>
        <position position="262"/>
    </location>
</feature>
<keyword evidence="1" id="KW-1133">Transmembrane helix</keyword>
<dbReference type="EMBL" id="LGEM01000020">
    <property type="protein sequence ID" value="KUP97852.1"/>
    <property type="molecule type" value="Genomic_DNA"/>
</dbReference>
<accession>A0A147KKL7</accession>
<sequence>MVPPELSDLLVCQSSFPQLLLKGLCLPDEGFLLWGQYLLIGGPVPIPLGGVVLGVLAAALLDSFLTLAARPRILLGRAMMTVPVDVTAVAVPVGRTAVPWLLGPRARHGTAFRAVVTVPGGPAAMTVEDGAAACGAVVTAFERGVSAAFVWISCSGQVKGAARTPATGAGGVVVGVEGQVGGGTAGAGAVAGVGSDQVPFGKVGVEFRVAAGFDESEEVVGGVDVGVEQVQDLLDLPGGGQPHLFAFVGVHAAVQHLSLIHI</sequence>